<comment type="function">
    <text evidence="7">Toxic component of a type II toxin-antitoxin (TA) system. Processes pre-16S-rRNA at its 3' end (the D-site) to yield the mature 3' end.</text>
</comment>
<name>E0SPP0_IGNAA</name>
<evidence type="ECO:0000313" key="9">
    <source>
        <dbReference type="EMBL" id="ADM28096.1"/>
    </source>
</evidence>
<dbReference type="PANTHER" id="PTHR12814">
    <property type="entry name" value="RNA-BINDING PROTEIN NOB1"/>
    <property type="match status" value="1"/>
</dbReference>
<dbReference type="GO" id="GO:0004521">
    <property type="term" value="F:RNA endonuclease activity"/>
    <property type="evidence" value="ECO:0007669"/>
    <property type="project" value="UniProtKB-ARBA"/>
</dbReference>
<evidence type="ECO:0000256" key="2">
    <source>
        <dbReference type="ARBA" id="ARBA00021078"/>
    </source>
</evidence>
<keyword evidence="5" id="KW-0479">Metal-binding</keyword>
<proteinExistence type="inferred from homology"/>
<gene>
    <name evidence="9" type="ordered locus">Igag_1292</name>
</gene>
<reference evidence="9 10" key="1">
    <citation type="journal article" date="2010" name="Stand. Genomic Sci.">
        <title>Complete genome sequence of Ignisphaera aggregans type strain (AQ1.S1).</title>
        <authorList>
            <person name="Goker M."/>
            <person name="Held B."/>
            <person name="Lapidus A."/>
            <person name="Nolan M."/>
            <person name="Spring S."/>
            <person name="Yasawong M."/>
            <person name="Lucas S."/>
            <person name="Glavina Del Rio T."/>
            <person name="Tice H."/>
            <person name="Cheng J.F."/>
            <person name="Goodwin L."/>
            <person name="Tapia R."/>
            <person name="Pitluck S."/>
            <person name="Liolios K."/>
            <person name="Ivanova N."/>
            <person name="Mavromatis K."/>
            <person name="Mikhailova N."/>
            <person name="Pati A."/>
            <person name="Chen A."/>
            <person name="Palaniappan K."/>
            <person name="Brambilla E."/>
            <person name="Land M."/>
            <person name="Hauser L."/>
            <person name="Chang Y.J."/>
            <person name="Jeffries C.D."/>
            <person name="Brettin T."/>
            <person name="Detter J.C."/>
            <person name="Han C."/>
            <person name="Rohde M."/>
            <person name="Sikorski J."/>
            <person name="Woyke T."/>
            <person name="Bristow J."/>
            <person name="Eisen J.A."/>
            <person name="Markowitz V."/>
            <person name="Hugenholtz P."/>
            <person name="Kyrpides N.C."/>
            <person name="Klenk H.P."/>
        </authorList>
    </citation>
    <scope>NUCLEOTIDE SEQUENCE [LARGE SCALE GENOMIC DNA]</scope>
    <source>
        <strain evidence="10">DSM 17230 / JCM 13409 / AQ1.S1</strain>
    </source>
</reference>
<dbReference type="BioCyc" id="IAGG583356:GHAH-1275-MONOMER"/>
<keyword evidence="4" id="KW-0540">Nuclease</keyword>
<dbReference type="Proteomes" id="UP000001304">
    <property type="component" value="Chromosome"/>
</dbReference>
<evidence type="ECO:0000256" key="6">
    <source>
        <dbReference type="ARBA" id="ARBA00022801"/>
    </source>
</evidence>
<dbReference type="InterPro" id="IPR033411">
    <property type="entry name" value="Ribonuclease_PIN"/>
</dbReference>
<sequence>MSRSICNKVLVLDTAAFLAALPLHIYGYKMYTTPSVINEVRDSESVTRLEISIDIDRIEIVSPSTRSISRAVEISKRLGLYNLLSKTDIEVIALALELREQGLKPVVLTDDYDIQILLRSIGIEFRSVKTMGIKD</sequence>
<evidence type="ECO:0000256" key="1">
    <source>
        <dbReference type="ARBA" id="ARBA00005858"/>
    </source>
</evidence>
<feature type="domain" description="PIN" evidence="8">
    <location>
        <begin position="8"/>
        <end position="116"/>
    </location>
</feature>
<dbReference type="KEGG" id="iag:Igag_1292"/>
<accession>E0SPP0</accession>
<dbReference type="SUPFAM" id="SSF88723">
    <property type="entry name" value="PIN domain-like"/>
    <property type="match status" value="1"/>
</dbReference>
<evidence type="ECO:0000256" key="4">
    <source>
        <dbReference type="ARBA" id="ARBA00022722"/>
    </source>
</evidence>
<protein>
    <recommendedName>
        <fullName evidence="2">Endoribonuclease Nob1</fullName>
    </recommendedName>
</protein>
<keyword evidence="10" id="KW-1185">Reference proteome</keyword>
<dbReference type="Pfam" id="PF17146">
    <property type="entry name" value="PIN_6"/>
    <property type="match status" value="1"/>
</dbReference>
<keyword evidence="3" id="KW-1277">Toxin-antitoxin system</keyword>
<evidence type="ECO:0000259" key="8">
    <source>
        <dbReference type="SMART" id="SM00670"/>
    </source>
</evidence>
<keyword evidence="6" id="KW-0378">Hydrolase</keyword>
<dbReference type="HOGENOM" id="CLU_109674_2_0_2"/>
<dbReference type="Gene3D" id="3.40.50.1010">
    <property type="entry name" value="5'-nuclease"/>
    <property type="match status" value="1"/>
</dbReference>
<dbReference type="EMBL" id="CP002098">
    <property type="protein sequence ID" value="ADM28096.1"/>
    <property type="molecule type" value="Genomic_DNA"/>
</dbReference>
<dbReference type="GO" id="GO:0005737">
    <property type="term" value="C:cytoplasm"/>
    <property type="evidence" value="ECO:0007669"/>
    <property type="project" value="UniProtKB-ARBA"/>
</dbReference>
<evidence type="ECO:0000256" key="5">
    <source>
        <dbReference type="ARBA" id="ARBA00022723"/>
    </source>
</evidence>
<dbReference type="PANTHER" id="PTHR12814:SF2">
    <property type="entry name" value="RNA-BINDING PROTEIN NOB1"/>
    <property type="match status" value="1"/>
</dbReference>
<dbReference type="FunFam" id="3.40.50.1010:FF:000020">
    <property type="entry name" value="20S-pre-rRNA D-site endonuclease NOB1"/>
    <property type="match status" value="1"/>
</dbReference>
<evidence type="ECO:0000256" key="7">
    <source>
        <dbReference type="ARBA" id="ARBA00045770"/>
    </source>
</evidence>
<organism evidence="9 10">
    <name type="scientific">Ignisphaera aggregans (strain DSM 17230 / JCM 13409 / AQ1.S1)</name>
    <dbReference type="NCBI Taxonomy" id="583356"/>
    <lineage>
        <taxon>Archaea</taxon>
        <taxon>Thermoproteota</taxon>
        <taxon>Thermoprotei</taxon>
        <taxon>Desulfurococcales</taxon>
        <taxon>Desulfurococcaceae</taxon>
        <taxon>Ignisphaera</taxon>
    </lineage>
</organism>
<dbReference type="InterPro" id="IPR002716">
    <property type="entry name" value="PIN_dom"/>
</dbReference>
<dbReference type="GO" id="GO:0016787">
    <property type="term" value="F:hydrolase activity"/>
    <property type="evidence" value="ECO:0007669"/>
    <property type="project" value="UniProtKB-KW"/>
</dbReference>
<evidence type="ECO:0000256" key="3">
    <source>
        <dbReference type="ARBA" id="ARBA00022649"/>
    </source>
</evidence>
<comment type="similarity">
    <text evidence="1">Belongs to the NOB1 family.</text>
</comment>
<dbReference type="GO" id="GO:0030688">
    <property type="term" value="C:preribosome, small subunit precursor"/>
    <property type="evidence" value="ECO:0007669"/>
    <property type="project" value="TreeGrafter"/>
</dbReference>
<dbReference type="CDD" id="cd09876">
    <property type="entry name" value="PIN_Nob1-like"/>
    <property type="match status" value="1"/>
</dbReference>
<dbReference type="GO" id="GO:0030490">
    <property type="term" value="P:maturation of SSU-rRNA"/>
    <property type="evidence" value="ECO:0007669"/>
    <property type="project" value="TreeGrafter"/>
</dbReference>
<dbReference type="AlphaFoldDB" id="E0SPP0"/>
<dbReference type="SMART" id="SM00670">
    <property type="entry name" value="PINc"/>
    <property type="match status" value="1"/>
</dbReference>
<evidence type="ECO:0000313" key="10">
    <source>
        <dbReference type="Proteomes" id="UP000001304"/>
    </source>
</evidence>
<dbReference type="GO" id="GO:0046872">
    <property type="term" value="F:metal ion binding"/>
    <property type="evidence" value="ECO:0007669"/>
    <property type="project" value="UniProtKB-KW"/>
</dbReference>
<dbReference type="STRING" id="583356.Igag_1292"/>
<dbReference type="InterPro" id="IPR029060">
    <property type="entry name" value="PIN-like_dom_sf"/>
</dbReference>
<dbReference type="InterPro" id="IPR039907">
    <property type="entry name" value="NOB1"/>
</dbReference>